<dbReference type="EMBL" id="KN835520">
    <property type="protein sequence ID" value="KIK36548.1"/>
    <property type="molecule type" value="Genomic_DNA"/>
</dbReference>
<gene>
    <name evidence="2" type="ORF">CY34DRAFT_811213</name>
</gene>
<feature type="compositionally biased region" description="Polar residues" evidence="1">
    <location>
        <begin position="1"/>
        <end position="12"/>
    </location>
</feature>
<reference evidence="2 3" key="1">
    <citation type="submission" date="2014-04" db="EMBL/GenBank/DDBJ databases">
        <authorList>
            <consortium name="DOE Joint Genome Institute"/>
            <person name="Kuo A."/>
            <person name="Ruytinx J."/>
            <person name="Rineau F."/>
            <person name="Colpaert J."/>
            <person name="Kohler A."/>
            <person name="Nagy L.G."/>
            <person name="Floudas D."/>
            <person name="Copeland A."/>
            <person name="Barry K.W."/>
            <person name="Cichocki N."/>
            <person name="Veneault-Fourrey C."/>
            <person name="LaButti K."/>
            <person name="Lindquist E.A."/>
            <person name="Lipzen A."/>
            <person name="Lundell T."/>
            <person name="Morin E."/>
            <person name="Murat C."/>
            <person name="Sun H."/>
            <person name="Tunlid A."/>
            <person name="Henrissat B."/>
            <person name="Grigoriev I.V."/>
            <person name="Hibbett D.S."/>
            <person name="Martin F."/>
            <person name="Nordberg H.P."/>
            <person name="Cantor M.N."/>
            <person name="Hua S.X."/>
        </authorList>
    </citation>
    <scope>NUCLEOTIDE SEQUENCE [LARGE SCALE GENOMIC DNA]</scope>
    <source>
        <strain evidence="2 3">UH-Slu-Lm8-n1</strain>
    </source>
</reference>
<feature type="compositionally biased region" description="Low complexity" evidence="1">
    <location>
        <begin position="13"/>
        <end position="26"/>
    </location>
</feature>
<protein>
    <submittedName>
        <fullName evidence="2">Uncharacterized protein</fullName>
    </submittedName>
</protein>
<evidence type="ECO:0000313" key="3">
    <source>
        <dbReference type="Proteomes" id="UP000054485"/>
    </source>
</evidence>
<name>A0A0D0AXG6_9AGAM</name>
<dbReference type="AlphaFoldDB" id="A0A0D0AXG6"/>
<evidence type="ECO:0000256" key="1">
    <source>
        <dbReference type="SAM" id="MobiDB-lite"/>
    </source>
</evidence>
<keyword evidence="3" id="KW-1185">Reference proteome</keyword>
<organism evidence="2 3">
    <name type="scientific">Suillus luteus UH-Slu-Lm8-n1</name>
    <dbReference type="NCBI Taxonomy" id="930992"/>
    <lineage>
        <taxon>Eukaryota</taxon>
        <taxon>Fungi</taxon>
        <taxon>Dikarya</taxon>
        <taxon>Basidiomycota</taxon>
        <taxon>Agaricomycotina</taxon>
        <taxon>Agaricomycetes</taxon>
        <taxon>Agaricomycetidae</taxon>
        <taxon>Boletales</taxon>
        <taxon>Suillineae</taxon>
        <taxon>Suillaceae</taxon>
        <taxon>Suillus</taxon>
    </lineage>
</organism>
<dbReference type="HOGENOM" id="CLU_2307917_0_0_1"/>
<proteinExistence type="predicted"/>
<dbReference type="InParanoid" id="A0A0D0AXG6"/>
<feature type="region of interest" description="Disordered" evidence="1">
    <location>
        <begin position="1"/>
        <end position="34"/>
    </location>
</feature>
<dbReference type="Proteomes" id="UP000054485">
    <property type="component" value="Unassembled WGS sequence"/>
</dbReference>
<evidence type="ECO:0000313" key="2">
    <source>
        <dbReference type="EMBL" id="KIK36548.1"/>
    </source>
</evidence>
<accession>A0A0D0AXG6</accession>
<reference evidence="3" key="2">
    <citation type="submission" date="2015-01" db="EMBL/GenBank/DDBJ databases">
        <title>Evolutionary Origins and Diversification of the Mycorrhizal Mutualists.</title>
        <authorList>
            <consortium name="DOE Joint Genome Institute"/>
            <consortium name="Mycorrhizal Genomics Consortium"/>
            <person name="Kohler A."/>
            <person name="Kuo A."/>
            <person name="Nagy L.G."/>
            <person name="Floudas D."/>
            <person name="Copeland A."/>
            <person name="Barry K.W."/>
            <person name="Cichocki N."/>
            <person name="Veneault-Fourrey C."/>
            <person name="LaButti K."/>
            <person name="Lindquist E.A."/>
            <person name="Lipzen A."/>
            <person name="Lundell T."/>
            <person name="Morin E."/>
            <person name="Murat C."/>
            <person name="Riley R."/>
            <person name="Ohm R."/>
            <person name="Sun H."/>
            <person name="Tunlid A."/>
            <person name="Henrissat B."/>
            <person name="Grigoriev I.V."/>
            <person name="Hibbett D.S."/>
            <person name="Martin F."/>
        </authorList>
    </citation>
    <scope>NUCLEOTIDE SEQUENCE [LARGE SCALE GENOMIC DNA]</scope>
    <source>
        <strain evidence="3">UH-Slu-Lm8-n1</strain>
    </source>
</reference>
<sequence>MLEPSQDTLTGRSSTSHSALHSASATEVEQEGTGQAQVCTLHVIYGRAIEERLKLRIILYSSTSDTSASSTSASAVTRNSVCSWHVRTSRVPLELWLCRG</sequence>